<gene>
    <name evidence="2" type="ORF">Q664_27115</name>
</gene>
<evidence type="ECO:0000313" key="2">
    <source>
        <dbReference type="EMBL" id="KFA90660.1"/>
    </source>
</evidence>
<evidence type="ECO:0000256" key="1">
    <source>
        <dbReference type="SAM" id="MobiDB-lite"/>
    </source>
</evidence>
<dbReference type="Proteomes" id="UP000028547">
    <property type="component" value="Unassembled WGS sequence"/>
</dbReference>
<comment type="caution">
    <text evidence="2">The sequence shown here is derived from an EMBL/GenBank/DDBJ whole genome shotgun (WGS) entry which is preliminary data.</text>
</comment>
<feature type="compositionally biased region" description="Polar residues" evidence="1">
    <location>
        <begin position="1"/>
        <end position="29"/>
    </location>
</feature>
<feature type="region of interest" description="Disordered" evidence="1">
    <location>
        <begin position="1"/>
        <end position="101"/>
    </location>
</feature>
<proteinExistence type="predicted"/>
<organism evidence="2 3">
    <name type="scientific">Archangium violaceum Cb vi76</name>
    <dbReference type="NCBI Taxonomy" id="1406225"/>
    <lineage>
        <taxon>Bacteria</taxon>
        <taxon>Pseudomonadati</taxon>
        <taxon>Myxococcota</taxon>
        <taxon>Myxococcia</taxon>
        <taxon>Myxococcales</taxon>
        <taxon>Cystobacterineae</taxon>
        <taxon>Archangiaceae</taxon>
        <taxon>Archangium</taxon>
    </lineage>
</organism>
<dbReference type="RefSeq" id="WP_043401572.1">
    <property type="nucleotide sequence ID" value="NZ_JPMI01000197.1"/>
</dbReference>
<sequence length="101" mass="10186">MAGKFSKTTTPGSGYTDAVTQSRPPTDSSGRGVPDERRAFSEQREGHFPGNADDDTVTGREAGYGADPSNTPPGLSAEGAGGPEDAGTESDEAPSGRVQGG</sequence>
<evidence type="ECO:0000313" key="3">
    <source>
        <dbReference type="Proteomes" id="UP000028547"/>
    </source>
</evidence>
<feature type="compositionally biased region" description="Basic and acidic residues" evidence="1">
    <location>
        <begin position="33"/>
        <end position="47"/>
    </location>
</feature>
<accession>A0A084SQC5</accession>
<dbReference type="EMBL" id="JPMI01000197">
    <property type="protein sequence ID" value="KFA90660.1"/>
    <property type="molecule type" value="Genomic_DNA"/>
</dbReference>
<name>A0A084SQC5_9BACT</name>
<dbReference type="AlphaFoldDB" id="A0A084SQC5"/>
<reference evidence="2 3" key="1">
    <citation type="submission" date="2014-07" db="EMBL/GenBank/DDBJ databases">
        <title>Draft Genome Sequence of Gephyronic Acid Producer, Cystobacter violaceus Strain Cb vi76.</title>
        <authorList>
            <person name="Stevens D.C."/>
            <person name="Young J."/>
            <person name="Carmichael R."/>
            <person name="Tan J."/>
            <person name="Taylor R.E."/>
        </authorList>
    </citation>
    <scope>NUCLEOTIDE SEQUENCE [LARGE SCALE GENOMIC DNA]</scope>
    <source>
        <strain evidence="2 3">Cb vi76</strain>
    </source>
</reference>
<protein>
    <submittedName>
        <fullName evidence="2">Uncharacterized protein</fullName>
    </submittedName>
</protein>